<protein>
    <submittedName>
        <fullName evidence="2">NYN domain-containing protein</fullName>
    </submittedName>
</protein>
<accession>A0A372JTG3</accession>
<keyword evidence="3" id="KW-1185">Reference proteome</keyword>
<gene>
    <name evidence="2" type="ORF">DZF91_02030</name>
</gene>
<evidence type="ECO:0000313" key="2">
    <source>
        <dbReference type="EMBL" id="RFU43250.1"/>
    </source>
</evidence>
<proteinExistence type="predicted"/>
<dbReference type="AlphaFoldDB" id="A0A372JTG3"/>
<name>A0A372JTG3_9ACTN</name>
<dbReference type="RefSeq" id="WP_117355816.1">
    <property type="nucleotide sequence ID" value="NZ_QURH01000037.1"/>
</dbReference>
<reference evidence="2 3" key="1">
    <citation type="submission" date="2018-08" db="EMBL/GenBank/DDBJ databases">
        <title>Actinomadura jelena sp. nov., a novel Actinomycete isolated from soil in Chad.</title>
        <authorList>
            <person name="Shi L."/>
        </authorList>
    </citation>
    <scope>NUCLEOTIDE SEQUENCE [LARGE SCALE GENOMIC DNA]</scope>
    <source>
        <strain evidence="2 3">NEAU-G17</strain>
    </source>
</reference>
<dbReference type="GO" id="GO:0004540">
    <property type="term" value="F:RNA nuclease activity"/>
    <property type="evidence" value="ECO:0007669"/>
    <property type="project" value="InterPro"/>
</dbReference>
<dbReference type="Proteomes" id="UP000261811">
    <property type="component" value="Unassembled WGS sequence"/>
</dbReference>
<organism evidence="2 3">
    <name type="scientific">Actinomadura logoneensis</name>
    <dbReference type="NCBI Taxonomy" id="2293572"/>
    <lineage>
        <taxon>Bacteria</taxon>
        <taxon>Bacillati</taxon>
        <taxon>Actinomycetota</taxon>
        <taxon>Actinomycetes</taxon>
        <taxon>Streptosporangiales</taxon>
        <taxon>Thermomonosporaceae</taxon>
        <taxon>Actinomadura</taxon>
    </lineage>
</organism>
<sequence>MHHTRTALYLDFDNVFSGLCELDPLAAERFATDPGAWLRRLSEISDSGERRRWLVLRCYLNPGGSLRMGTERKQFHRYRAAFVRAGFDVVDCPRYNATKNGADIRVVVDAIDALSTEPVCEEFIIASGDSDMTPLLQRLRRADRRTLIMSPLDAAEAYTSIADQVLNGHQMLALVQGESIDLDDDPSEEITLQGDGAWHPEPVSAHSSDAYGSDAYGSFRSIVTREYDSAAEPLNLASLAQQVRNELGPAAIGPNWFGLGGFSRALVSLKLPGMSLSQHLLWDRNRHQPPEGGMQKVPVPEPIERLRDLMNLPRLPQDWWPAVYGALSDYASEHTFNMTECTAWSRDRLSDYGLRVSRQHIGFVVNGAARGGSPLYKDPPPTAEEIGEAFVRSVLKRIESSEAVFSEEDLAVVKEWLDAPMDHVASVPEQGH</sequence>
<evidence type="ECO:0000313" key="3">
    <source>
        <dbReference type="Proteomes" id="UP000261811"/>
    </source>
</evidence>
<evidence type="ECO:0000259" key="1">
    <source>
        <dbReference type="Pfam" id="PF01936"/>
    </source>
</evidence>
<comment type="caution">
    <text evidence="2">The sequence shown here is derived from an EMBL/GenBank/DDBJ whole genome shotgun (WGS) entry which is preliminary data.</text>
</comment>
<dbReference type="Pfam" id="PF01936">
    <property type="entry name" value="NYN"/>
    <property type="match status" value="1"/>
</dbReference>
<dbReference type="OrthoDB" id="2379772at2"/>
<dbReference type="Gene3D" id="3.40.50.1010">
    <property type="entry name" value="5'-nuclease"/>
    <property type="match status" value="1"/>
</dbReference>
<dbReference type="InterPro" id="IPR021139">
    <property type="entry name" value="NYN"/>
</dbReference>
<feature type="domain" description="NYN" evidence="1">
    <location>
        <begin position="5"/>
        <end position="165"/>
    </location>
</feature>
<dbReference type="EMBL" id="QURH01000037">
    <property type="protein sequence ID" value="RFU43250.1"/>
    <property type="molecule type" value="Genomic_DNA"/>
</dbReference>